<dbReference type="EMBL" id="JAGDQJ010000017">
    <property type="protein sequence ID" value="MBO1626447.1"/>
    <property type="molecule type" value="Genomic_DNA"/>
</dbReference>
<feature type="transmembrane region" description="Helical" evidence="1">
    <location>
        <begin position="43"/>
        <end position="67"/>
    </location>
</feature>
<feature type="transmembrane region" description="Helical" evidence="1">
    <location>
        <begin position="6"/>
        <end position="22"/>
    </location>
</feature>
<keyword evidence="3" id="KW-1185">Reference proteome</keyword>
<sequence>MNWVIYFIGMIIWGYINGFFTSDKASTPWMKDDERETKIKQKAISASWSAVFMFCIISLFNKLLGLSGGGKSPYLPDPLATILKENVELQVLLILFLMYGMHYLYYRKKMSA</sequence>
<evidence type="ECO:0000313" key="2">
    <source>
        <dbReference type="EMBL" id="MBO1626447.1"/>
    </source>
</evidence>
<evidence type="ECO:0000313" key="3">
    <source>
        <dbReference type="Proteomes" id="UP000677611"/>
    </source>
</evidence>
<keyword evidence="1" id="KW-0472">Membrane</keyword>
<keyword evidence="1" id="KW-1133">Transmembrane helix</keyword>
<keyword evidence="1" id="KW-0812">Transmembrane</keyword>
<protein>
    <submittedName>
        <fullName evidence="2">Phosphoglycerate mutase</fullName>
    </submittedName>
</protein>
<comment type="caution">
    <text evidence="2">The sequence shown here is derived from an EMBL/GenBank/DDBJ whole genome shotgun (WGS) entry which is preliminary data.</text>
</comment>
<proteinExistence type="predicted"/>
<dbReference type="Proteomes" id="UP000677611">
    <property type="component" value="Unassembled WGS sequence"/>
</dbReference>
<dbReference type="RefSeq" id="WP_208018140.1">
    <property type="nucleotide sequence ID" value="NZ_JAGDQJ010000017.1"/>
</dbReference>
<name>A0ABS3P108_9BACI</name>
<feature type="transmembrane region" description="Helical" evidence="1">
    <location>
        <begin position="87"/>
        <end position="106"/>
    </location>
</feature>
<reference evidence="2 3" key="1">
    <citation type="submission" date="2021-03" db="EMBL/GenBank/DDBJ databases">
        <title>Identification of novel Bacillus strains.</title>
        <authorList>
            <person name="Xiao Z."/>
            <person name="Li Y."/>
            <person name="Shen J."/>
        </authorList>
    </citation>
    <scope>NUCLEOTIDE SEQUENCE [LARGE SCALE GENOMIC DNA]</scope>
    <source>
        <strain evidence="2 3">SY8</strain>
    </source>
</reference>
<organism evidence="2 3">
    <name type="scientific">Bacillus arachidis</name>
    <dbReference type="NCBI Taxonomy" id="2819290"/>
    <lineage>
        <taxon>Bacteria</taxon>
        <taxon>Bacillati</taxon>
        <taxon>Bacillota</taxon>
        <taxon>Bacilli</taxon>
        <taxon>Bacillales</taxon>
        <taxon>Bacillaceae</taxon>
        <taxon>Bacillus</taxon>
    </lineage>
</organism>
<accession>A0ABS3P108</accession>
<gene>
    <name evidence="2" type="ORF">J4P90_14585</name>
</gene>
<evidence type="ECO:0000256" key="1">
    <source>
        <dbReference type="SAM" id="Phobius"/>
    </source>
</evidence>